<accession>A0A9Q8QCW8</accession>
<sequence>MRYQDWDILLFPTDCKIPIKEFKVACHVVHDAEFAQSHGSLGLPTVCCFVPSLPAGSNFQVSIHSWSTPIVSQFTRAYSEFSEAVKFEARLYIDGRLVASTTLNRDYCSPHVIAHTCDVAKSGKLEPLRFPLFQRELLQQSHWSPADDLGRIKVVLSEGFPRDSLSLPVERVKNIVMFSFQHAPLDVLEAACIAWPNASLWQRVPFTSSMPVPSYPSGDADSHAHSPRRRSVLPRGGVPAPSRRATVPHAPTRFGLQGSAVLPSSVECLGENLVDPFTNKNAYFDWLMASGQGVPPWDDDGAQHRHDARRMSTDISMPDYTPMSNREASGQSVMPADLGVAREEDGSAHLRVPTNTPTTCGTGAFEAEAVPFPMLSHNSVIPAELANSLTNSLLNQPMPIQFQLQCQANQEPAMEVKSRKENRDHGRAHSASDMSMASAQDHVDMRRVSQQMFIPSGGGMPVCTVPSQANSPQSKGRSDTSRVPCQGTDASGLRVPLGDAMVGSAATTTGEKGLKRLRTFTPTSARTVEDEDEARRCSSSARLTPFADSKENVG</sequence>
<evidence type="ECO:0000313" key="3">
    <source>
        <dbReference type="Proteomes" id="UP000829364"/>
    </source>
</evidence>
<feature type="compositionally biased region" description="Low complexity" evidence="1">
    <location>
        <begin position="429"/>
        <end position="438"/>
    </location>
</feature>
<name>A0A9Q8QCW8_9HYPO</name>
<dbReference type="OrthoDB" id="5417628at2759"/>
<dbReference type="EMBL" id="CP086355">
    <property type="protein sequence ID" value="UNI17068.1"/>
    <property type="molecule type" value="Genomic_DNA"/>
</dbReference>
<dbReference type="KEGG" id="ptkz:JDV02_003447"/>
<feature type="compositionally biased region" description="Basic and acidic residues" evidence="1">
    <location>
        <begin position="414"/>
        <end position="427"/>
    </location>
</feature>
<feature type="region of interest" description="Disordered" evidence="1">
    <location>
        <begin position="411"/>
        <end position="438"/>
    </location>
</feature>
<feature type="region of interest" description="Disordered" evidence="1">
    <location>
        <begin position="453"/>
        <end position="494"/>
    </location>
</feature>
<proteinExistence type="predicted"/>
<dbReference type="RefSeq" id="XP_047840549.1">
    <property type="nucleotide sequence ID" value="XM_047984575.1"/>
</dbReference>
<dbReference type="Proteomes" id="UP000829364">
    <property type="component" value="Chromosome 2"/>
</dbReference>
<feature type="compositionally biased region" description="Polar residues" evidence="1">
    <location>
        <begin position="465"/>
        <end position="475"/>
    </location>
</feature>
<feature type="region of interest" description="Disordered" evidence="1">
    <location>
        <begin position="518"/>
        <end position="554"/>
    </location>
</feature>
<evidence type="ECO:0008006" key="4">
    <source>
        <dbReference type="Google" id="ProtNLM"/>
    </source>
</evidence>
<protein>
    <recommendedName>
        <fullName evidence="4">NADH dehydrogenase (Ubiquinone)-like protein</fullName>
    </recommendedName>
</protein>
<evidence type="ECO:0000256" key="1">
    <source>
        <dbReference type="SAM" id="MobiDB-lite"/>
    </source>
</evidence>
<evidence type="ECO:0000313" key="2">
    <source>
        <dbReference type="EMBL" id="UNI17068.1"/>
    </source>
</evidence>
<dbReference type="AlphaFoldDB" id="A0A9Q8QCW8"/>
<organism evidence="2 3">
    <name type="scientific">Purpureocillium takamizusanense</name>
    <dbReference type="NCBI Taxonomy" id="2060973"/>
    <lineage>
        <taxon>Eukaryota</taxon>
        <taxon>Fungi</taxon>
        <taxon>Dikarya</taxon>
        <taxon>Ascomycota</taxon>
        <taxon>Pezizomycotina</taxon>
        <taxon>Sordariomycetes</taxon>
        <taxon>Hypocreomycetidae</taxon>
        <taxon>Hypocreales</taxon>
        <taxon>Ophiocordycipitaceae</taxon>
        <taxon>Purpureocillium</taxon>
    </lineage>
</organism>
<gene>
    <name evidence="2" type="ORF">JDV02_003447</name>
</gene>
<dbReference type="GeneID" id="72065404"/>
<reference evidence="2" key="1">
    <citation type="submission" date="2021-11" db="EMBL/GenBank/DDBJ databases">
        <title>Purpureocillium_takamizusanense_genome.</title>
        <authorList>
            <person name="Nguyen N.-H."/>
        </authorList>
    </citation>
    <scope>NUCLEOTIDE SEQUENCE</scope>
    <source>
        <strain evidence="2">PT3</strain>
    </source>
</reference>
<keyword evidence="3" id="KW-1185">Reference proteome</keyword>
<feature type="region of interest" description="Disordered" evidence="1">
    <location>
        <begin position="213"/>
        <end position="250"/>
    </location>
</feature>